<dbReference type="InterPro" id="IPR002937">
    <property type="entry name" value="Amino_oxidase"/>
</dbReference>
<dbReference type="InterPro" id="IPR036188">
    <property type="entry name" value="FAD/NAD-bd_sf"/>
</dbReference>
<dbReference type="InterPro" id="IPR004572">
    <property type="entry name" value="Protoporphyrinogen_oxidase"/>
</dbReference>
<gene>
    <name evidence="14" type="ORF">K504DRAFT_374504</name>
</gene>
<dbReference type="GO" id="GO:0004729">
    <property type="term" value="F:oxygen-dependent protoporphyrinogen oxidase activity"/>
    <property type="evidence" value="ECO:0007669"/>
    <property type="project" value="UniProtKB-UniRule"/>
</dbReference>
<keyword evidence="15" id="KW-1185">Reference proteome</keyword>
<comment type="function">
    <text evidence="1 11">Catalyzes the 6-electron oxidation of protoporphyrinogen-IX to form protoporphyrin-IX.</text>
</comment>
<comment type="pathway">
    <text evidence="2 11">Porphyrin-containing compound metabolism; protoporphyrin-IX biosynthesis; protoporphyrin-IX from protoporphyrinogen-IX: step 1/1.</text>
</comment>
<proteinExistence type="inferred from homology"/>
<dbReference type="NCBIfam" id="TIGR00562">
    <property type="entry name" value="proto_IX_ox"/>
    <property type="match status" value="1"/>
</dbReference>
<accession>A0A6G1KER3</accession>
<organism evidence="14 15">
    <name type="scientific">Pleomassaria siparia CBS 279.74</name>
    <dbReference type="NCBI Taxonomy" id="1314801"/>
    <lineage>
        <taxon>Eukaryota</taxon>
        <taxon>Fungi</taxon>
        <taxon>Dikarya</taxon>
        <taxon>Ascomycota</taxon>
        <taxon>Pezizomycotina</taxon>
        <taxon>Dothideomycetes</taxon>
        <taxon>Pleosporomycetidae</taxon>
        <taxon>Pleosporales</taxon>
        <taxon>Pleomassariaceae</taxon>
        <taxon>Pleomassaria</taxon>
    </lineage>
</organism>
<keyword evidence="9 11" id="KW-0627">Porphyrin biosynthesis</keyword>
<keyword evidence="5 11" id="KW-0285">Flavoprotein</keyword>
<keyword evidence="8 11" id="KW-0350">Heme biosynthesis</keyword>
<evidence type="ECO:0000256" key="8">
    <source>
        <dbReference type="ARBA" id="ARBA00023133"/>
    </source>
</evidence>
<dbReference type="GO" id="GO:0005743">
    <property type="term" value="C:mitochondrial inner membrane"/>
    <property type="evidence" value="ECO:0007669"/>
    <property type="project" value="UniProtKB-SubCell"/>
</dbReference>
<keyword evidence="7 11" id="KW-0560">Oxidoreductase</keyword>
<evidence type="ECO:0000256" key="1">
    <source>
        <dbReference type="ARBA" id="ARBA00002600"/>
    </source>
</evidence>
<protein>
    <recommendedName>
        <fullName evidence="4 11">Protoporphyrinogen oxidase</fullName>
        <ecNumber evidence="4 11">1.3.3.4</ecNumber>
    </recommendedName>
</protein>
<comment type="subcellular location">
    <subcellularLocation>
        <location evidence="11">Mitochondrion inner membrane</location>
    </subcellularLocation>
</comment>
<reference evidence="14" key="1">
    <citation type="journal article" date="2020" name="Stud. Mycol.">
        <title>101 Dothideomycetes genomes: a test case for predicting lifestyles and emergence of pathogens.</title>
        <authorList>
            <person name="Haridas S."/>
            <person name="Albert R."/>
            <person name="Binder M."/>
            <person name="Bloem J."/>
            <person name="Labutti K."/>
            <person name="Salamov A."/>
            <person name="Andreopoulos B."/>
            <person name="Baker S."/>
            <person name="Barry K."/>
            <person name="Bills G."/>
            <person name="Bluhm B."/>
            <person name="Cannon C."/>
            <person name="Castanera R."/>
            <person name="Culley D."/>
            <person name="Daum C."/>
            <person name="Ezra D."/>
            <person name="Gonzalez J."/>
            <person name="Henrissat B."/>
            <person name="Kuo A."/>
            <person name="Liang C."/>
            <person name="Lipzen A."/>
            <person name="Lutzoni F."/>
            <person name="Magnuson J."/>
            <person name="Mondo S."/>
            <person name="Nolan M."/>
            <person name="Ohm R."/>
            <person name="Pangilinan J."/>
            <person name="Park H.-J."/>
            <person name="Ramirez L."/>
            <person name="Alfaro M."/>
            <person name="Sun H."/>
            <person name="Tritt A."/>
            <person name="Yoshinaga Y."/>
            <person name="Zwiers L.-H."/>
            <person name="Turgeon B."/>
            <person name="Goodwin S."/>
            <person name="Spatafora J."/>
            <person name="Crous P."/>
            <person name="Grigoriev I."/>
        </authorList>
    </citation>
    <scope>NUCLEOTIDE SEQUENCE</scope>
    <source>
        <strain evidence="14">CBS 279.74</strain>
    </source>
</reference>
<evidence type="ECO:0000256" key="4">
    <source>
        <dbReference type="ARBA" id="ARBA00012867"/>
    </source>
</evidence>
<evidence type="ECO:0000256" key="5">
    <source>
        <dbReference type="ARBA" id="ARBA00022630"/>
    </source>
</evidence>
<dbReference type="AlphaFoldDB" id="A0A6G1KER3"/>
<dbReference type="Proteomes" id="UP000799428">
    <property type="component" value="Unassembled WGS sequence"/>
</dbReference>
<evidence type="ECO:0000256" key="7">
    <source>
        <dbReference type="ARBA" id="ARBA00023002"/>
    </source>
</evidence>
<feature type="compositionally biased region" description="Pro residues" evidence="12">
    <location>
        <begin position="568"/>
        <end position="583"/>
    </location>
</feature>
<dbReference type="Gene3D" id="3.50.50.60">
    <property type="entry name" value="FAD/NAD(P)-binding domain"/>
    <property type="match status" value="1"/>
</dbReference>
<dbReference type="EC" id="1.3.3.4" evidence="4 11"/>
<dbReference type="GO" id="GO:0006782">
    <property type="term" value="P:protoporphyrinogen IX biosynthetic process"/>
    <property type="evidence" value="ECO:0007669"/>
    <property type="project" value="UniProtKB-UniRule"/>
</dbReference>
<evidence type="ECO:0000256" key="9">
    <source>
        <dbReference type="ARBA" id="ARBA00023244"/>
    </source>
</evidence>
<dbReference type="PANTHER" id="PTHR42923:SF3">
    <property type="entry name" value="PROTOPORPHYRINOGEN OXIDASE"/>
    <property type="match status" value="1"/>
</dbReference>
<comment type="cofactor">
    <cofactor evidence="11">
        <name>FAD</name>
        <dbReference type="ChEBI" id="CHEBI:57692"/>
    </cofactor>
    <text evidence="11">Binds 1 FAD per subunit.</text>
</comment>
<feature type="region of interest" description="Disordered" evidence="12">
    <location>
        <begin position="562"/>
        <end position="583"/>
    </location>
</feature>
<dbReference type="OrthoDB" id="438553at2759"/>
<evidence type="ECO:0000256" key="12">
    <source>
        <dbReference type="SAM" id="MobiDB-lite"/>
    </source>
</evidence>
<evidence type="ECO:0000256" key="11">
    <source>
        <dbReference type="RuleBase" id="RU367069"/>
    </source>
</evidence>
<keyword evidence="6 11" id="KW-0274">FAD</keyword>
<dbReference type="InterPro" id="IPR050464">
    <property type="entry name" value="Zeta_carotene_desat/Oxidored"/>
</dbReference>
<evidence type="ECO:0000256" key="2">
    <source>
        <dbReference type="ARBA" id="ARBA00005073"/>
    </source>
</evidence>
<evidence type="ECO:0000256" key="10">
    <source>
        <dbReference type="ARBA" id="ARBA00047554"/>
    </source>
</evidence>
<sequence length="583" mass="65060">MRFKRHATLLESTLRRVSARPRQLLASQSNRFRFASSNAAYPKDIAIIGGGISGLSSAHFVAKEFPNSKITIFDSQEESGGWLRSRRVEVPGGDVIFEYGPRTLRPGPYTLPTIHDLGLEDHVLFTPRDSHAAKNRYIYYPDRLNRMPGSELEFFNTIRLMQSGVMDGVHNILAEPWQRRRPLSKSDESIGDFIARRVDKRIAQNIFSGVFHGIYAGDIWQLSARTLLSQGWHLEGQHGSVLGGYLTLMSNNNSPVMVFPAHPYDVAQMQMLQREINGKSEFDFDFIQGLIACSTYTFKDGLQQLSQTLQHSLENNEQVDIRMGTPVHSYTLDEGTEQVQVVIGEAESRNTQNFDLVISTLRAKELTPYVTVMTVNLFFSKPNLIPVSGFGYLIPQSVPFEQNPERALGVIFDSDAVPGQDTVKGTKLTVMLGGHWWDGWQGYPDEYEGAELAKSVIQRHLGITEEPAACHVSLHHDCIPQYTVGYEDRLKQYGEKLQSDFKGKVRVVGNQYNGVGVNDCVRGAWSLAKALSGDGWKKTSCGLDRAMDTRPWVLAPLPKMEFRKGTLTPPPPGSGPPGPTNMG</sequence>
<name>A0A6G1KER3_9PLEO</name>
<evidence type="ECO:0000313" key="14">
    <source>
        <dbReference type="EMBL" id="KAF2711386.1"/>
    </source>
</evidence>
<dbReference type="SUPFAM" id="SSF54373">
    <property type="entry name" value="FAD-linked reductases, C-terminal domain"/>
    <property type="match status" value="1"/>
</dbReference>
<evidence type="ECO:0000256" key="3">
    <source>
        <dbReference type="ARBA" id="ARBA00010551"/>
    </source>
</evidence>
<evidence type="ECO:0000313" key="15">
    <source>
        <dbReference type="Proteomes" id="UP000799428"/>
    </source>
</evidence>
<dbReference type="SUPFAM" id="SSF51905">
    <property type="entry name" value="FAD/NAD(P)-binding domain"/>
    <property type="match status" value="1"/>
</dbReference>
<dbReference type="PANTHER" id="PTHR42923">
    <property type="entry name" value="PROTOPORPHYRINOGEN OXIDASE"/>
    <property type="match status" value="1"/>
</dbReference>
<comment type="catalytic activity">
    <reaction evidence="10 11">
        <text>protoporphyrinogen IX + 3 O2 = protoporphyrin IX + 3 H2O2</text>
        <dbReference type="Rhea" id="RHEA:25576"/>
        <dbReference type="ChEBI" id="CHEBI:15379"/>
        <dbReference type="ChEBI" id="CHEBI:16240"/>
        <dbReference type="ChEBI" id="CHEBI:57306"/>
        <dbReference type="ChEBI" id="CHEBI:57307"/>
        <dbReference type="EC" id="1.3.3.4"/>
    </reaction>
</comment>
<evidence type="ECO:0000256" key="6">
    <source>
        <dbReference type="ARBA" id="ARBA00022827"/>
    </source>
</evidence>
<dbReference type="EMBL" id="MU005767">
    <property type="protein sequence ID" value="KAF2711386.1"/>
    <property type="molecule type" value="Genomic_DNA"/>
</dbReference>
<comment type="similarity">
    <text evidence="3 11">Belongs to the protoporphyrinogen/coproporphyrinogen oxidase family. Protoporphyrinogen oxidase subfamily.</text>
</comment>
<feature type="domain" description="Amine oxidase" evidence="13">
    <location>
        <begin position="53"/>
        <end position="530"/>
    </location>
</feature>
<dbReference type="Pfam" id="PF01593">
    <property type="entry name" value="Amino_oxidase"/>
    <property type="match status" value="1"/>
</dbReference>
<dbReference type="UniPathway" id="UPA00251">
    <property type="reaction ID" value="UER00324"/>
</dbReference>
<evidence type="ECO:0000259" key="13">
    <source>
        <dbReference type="Pfam" id="PF01593"/>
    </source>
</evidence>